<dbReference type="EMBL" id="BAHD01000093">
    <property type="protein sequence ID" value="GAB97990.1"/>
    <property type="molecule type" value="Genomic_DNA"/>
</dbReference>
<dbReference type="InterPro" id="IPR021517">
    <property type="entry name" value="DUF3180"/>
</dbReference>
<dbReference type="RefSeq" id="WP_006594522.1">
    <property type="nucleotide sequence ID" value="NZ_BAHD01000093.1"/>
</dbReference>
<keyword evidence="2" id="KW-0472">Membrane</keyword>
<feature type="transmembrane region" description="Helical" evidence="2">
    <location>
        <begin position="12"/>
        <end position="32"/>
    </location>
</feature>
<sequence length="180" mass="18478">MSVREHGVRGRDVLTVGIAAAALAYALLMLWLRGSSSLPLVTWAVAPVLLAAALALVLTGRAVRATVRGTAKRPVEPLAAYRVLRMAQACALAGAAVAGVYLAFVVAALPDVDAFSVRMAAMSAGAIALAGGVLSGAGLWTQSMCRLDPDGRSRDDLDPGDPLDPRDGLDGPDDPPLARP</sequence>
<evidence type="ECO:0008006" key="5">
    <source>
        <dbReference type="Google" id="ProtNLM"/>
    </source>
</evidence>
<gene>
    <name evidence="3" type="ORF">KILIM_093_00070</name>
</gene>
<organism evidence="3 4">
    <name type="scientific">Kineosphaera limosa NBRC 100340</name>
    <dbReference type="NCBI Taxonomy" id="1184609"/>
    <lineage>
        <taxon>Bacteria</taxon>
        <taxon>Bacillati</taxon>
        <taxon>Actinomycetota</taxon>
        <taxon>Actinomycetes</taxon>
        <taxon>Micrococcales</taxon>
        <taxon>Dermatophilaceae</taxon>
        <taxon>Kineosphaera</taxon>
    </lineage>
</organism>
<dbReference type="STRING" id="1184609.KILIM_093_00070"/>
<keyword evidence="2" id="KW-1133">Transmembrane helix</keyword>
<dbReference type="AlphaFoldDB" id="K6WFB7"/>
<accession>K6WFB7</accession>
<feature type="compositionally biased region" description="Basic and acidic residues" evidence="1">
    <location>
        <begin position="149"/>
        <end position="169"/>
    </location>
</feature>
<keyword evidence="4" id="KW-1185">Reference proteome</keyword>
<dbReference type="Proteomes" id="UP000008366">
    <property type="component" value="Unassembled WGS sequence"/>
</dbReference>
<comment type="caution">
    <text evidence="3">The sequence shown here is derived from an EMBL/GenBank/DDBJ whole genome shotgun (WGS) entry which is preliminary data.</text>
</comment>
<reference evidence="3 4" key="1">
    <citation type="submission" date="2012-08" db="EMBL/GenBank/DDBJ databases">
        <title>Whole genome shotgun sequence of Kineosphaera limosa NBRC 100340.</title>
        <authorList>
            <person name="Yoshida I."/>
            <person name="Isaki S."/>
            <person name="Hosoyama A."/>
            <person name="Tsuchikane K."/>
            <person name="Katsumata H."/>
            <person name="Ando Y."/>
            <person name="Ohji S."/>
            <person name="Hamada M."/>
            <person name="Tamura T."/>
            <person name="Yamazoe A."/>
            <person name="Yamazaki S."/>
            <person name="Fujita N."/>
        </authorList>
    </citation>
    <scope>NUCLEOTIDE SEQUENCE [LARGE SCALE GENOMIC DNA]</scope>
    <source>
        <strain evidence="3 4">NBRC 100340</strain>
    </source>
</reference>
<dbReference type="eggNOG" id="ENOG50329B4">
    <property type="taxonomic scope" value="Bacteria"/>
</dbReference>
<proteinExistence type="predicted"/>
<dbReference type="Pfam" id="PF11377">
    <property type="entry name" value="DUF3180"/>
    <property type="match status" value="1"/>
</dbReference>
<feature type="region of interest" description="Disordered" evidence="1">
    <location>
        <begin position="149"/>
        <end position="180"/>
    </location>
</feature>
<feature type="transmembrane region" description="Helical" evidence="2">
    <location>
        <begin position="115"/>
        <end position="140"/>
    </location>
</feature>
<feature type="transmembrane region" description="Helical" evidence="2">
    <location>
        <begin position="44"/>
        <end position="63"/>
    </location>
</feature>
<name>K6WFB7_9MICO</name>
<evidence type="ECO:0000256" key="1">
    <source>
        <dbReference type="SAM" id="MobiDB-lite"/>
    </source>
</evidence>
<evidence type="ECO:0000313" key="4">
    <source>
        <dbReference type="Proteomes" id="UP000008366"/>
    </source>
</evidence>
<protein>
    <recommendedName>
        <fullName evidence="5">DUF3180 domain-containing protein</fullName>
    </recommendedName>
</protein>
<evidence type="ECO:0000313" key="3">
    <source>
        <dbReference type="EMBL" id="GAB97990.1"/>
    </source>
</evidence>
<evidence type="ECO:0000256" key="2">
    <source>
        <dbReference type="SAM" id="Phobius"/>
    </source>
</evidence>
<feature type="transmembrane region" description="Helical" evidence="2">
    <location>
        <begin position="83"/>
        <end position="109"/>
    </location>
</feature>
<keyword evidence="2" id="KW-0812">Transmembrane</keyword>